<dbReference type="GO" id="GO:0009279">
    <property type="term" value="C:cell outer membrane"/>
    <property type="evidence" value="ECO:0007669"/>
    <property type="project" value="UniProtKB-SubCell"/>
</dbReference>
<protein>
    <recommendedName>
        <fullName evidence="3">17 kDa surface antigen</fullName>
    </recommendedName>
</protein>
<dbReference type="Proteomes" id="UP001143309">
    <property type="component" value="Unassembled WGS sequence"/>
</dbReference>
<dbReference type="InterPro" id="IPR051407">
    <property type="entry name" value="Bact_OM_lipoprot/Surf_antigen"/>
</dbReference>
<evidence type="ECO:0000256" key="4">
    <source>
        <dbReference type="ARBA" id="ARBA00023136"/>
    </source>
</evidence>
<evidence type="ECO:0000259" key="6">
    <source>
        <dbReference type="Pfam" id="PF05433"/>
    </source>
</evidence>
<reference evidence="7" key="2">
    <citation type="submission" date="2023-01" db="EMBL/GenBank/DDBJ databases">
        <authorList>
            <person name="Sun Q."/>
            <person name="Evtushenko L."/>
        </authorList>
    </citation>
    <scope>NUCLEOTIDE SEQUENCE</scope>
    <source>
        <strain evidence="7">VKM B-2748</strain>
    </source>
</reference>
<feature type="domain" description="Glycine zipper 2TM" evidence="6">
    <location>
        <begin position="31"/>
        <end position="72"/>
    </location>
</feature>
<dbReference type="Pfam" id="PF05433">
    <property type="entry name" value="Rick_17kDa_Anti"/>
    <property type="match status" value="1"/>
</dbReference>
<gene>
    <name evidence="7" type="ORF">GCM10008174_31700</name>
</gene>
<evidence type="ECO:0000256" key="5">
    <source>
        <dbReference type="ARBA" id="ARBA00023288"/>
    </source>
</evidence>
<organism evidence="7 8">
    <name type="scientific">Methylopila turkensis</name>
    <dbReference type="NCBI Taxonomy" id="1437816"/>
    <lineage>
        <taxon>Bacteria</taxon>
        <taxon>Pseudomonadati</taxon>
        <taxon>Pseudomonadota</taxon>
        <taxon>Alphaproteobacteria</taxon>
        <taxon>Hyphomicrobiales</taxon>
        <taxon>Methylopilaceae</taxon>
        <taxon>Methylopila</taxon>
    </lineage>
</organism>
<dbReference type="PANTHER" id="PTHR35603:SF2">
    <property type="entry name" value="OUTER MEMBRANE LIPOPROTEIN"/>
    <property type="match status" value="1"/>
</dbReference>
<dbReference type="PIRSF" id="PIRSF002721">
    <property type="entry name" value="Surface_antigen_Rickettsia"/>
    <property type="match status" value="1"/>
</dbReference>
<comment type="similarity">
    <text evidence="2">Belongs to the rickettsiale 17 kDa surface antigen family.</text>
</comment>
<proteinExistence type="inferred from homology"/>
<dbReference type="RefSeq" id="WP_271201882.1">
    <property type="nucleotide sequence ID" value="NZ_BSFL01000003.1"/>
</dbReference>
<accession>A0A9W6N7N6</accession>
<sequence>MIISKAAALAAAGVLALGLTACGPGREGEGLGTVAGAIGGGLIGNQIGSGGGRVAATVIGAGLGGLLGNRIGAAIDDDARRRASEAEYEALERGYDGRPYAWRSERYRGEVVVGPYYQRESYERCRTYTRRIYMDDGRVITERGSSCRGPRGRWVEVG</sequence>
<dbReference type="PANTHER" id="PTHR35603">
    <property type="match status" value="1"/>
</dbReference>
<reference evidence="7" key="1">
    <citation type="journal article" date="2014" name="Int. J. Syst. Evol. Microbiol.">
        <title>Complete genome sequence of Corynebacterium casei LMG S-19264T (=DSM 44701T), isolated from a smear-ripened cheese.</title>
        <authorList>
            <consortium name="US DOE Joint Genome Institute (JGI-PGF)"/>
            <person name="Walter F."/>
            <person name="Albersmeier A."/>
            <person name="Kalinowski J."/>
            <person name="Ruckert C."/>
        </authorList>
    </citation>
    <scope>NUCLEOTIDE SEQUENCE</scope>
    <source>
        <strain evidence="7">VKM B-2748</strain>
    </source>
</reference>
<name>A0A9W6N7N6_9HYPH</name>
<evidence type="ECO:0000256" key="3">
    <source>
        <dbReference type="ARBA" id="ARBA00015281"/>
    </source>
</evidence>
<evidence type="ECO:0000256" key="1">
    <source>
        <dbReference type="ARBA" id="ARBA00004459"/>
    </source>
</evidence>
<dbReference type="InterPro" id="IPR008816">
    <property type="entry name" value="Gly_zipper_2TM_dom"/>
</dbReference>
<dbReference type="InterPro" id="IPR016364">
    <property type="entry name" value="Surface_antigen_Rickettsia"/>
</dbReference>
<evidence type="ECO:0000313" key="7">
    <source>
        <dbReference type="EMBL" id="GLK81429.1"/>
    </source>
</evidence>
<keyword evidence="8" id="KW-1185">Reference proteome</keyword>
<comment type="subcellular location">
    <subcellularLocation>
        <location evidence="1">Cell outer membrane</location>
        <topology evidence="1">Lipid-anchor</topology>
    </subcellularLocation>
</comment>
<dbReference type="AlphaFoldDB" id="A0A9W6N7N6"/>
<keyword evidence="5" id="KW-0449">Lipoprotein</keyword>
<dbReference type="PROSITE" id="PS51257">
    <property type="entry name" value="PROKAR_LIPOPROTEIN"/>
    <property type="match status" value="1"/>
</dbReference>
<comment type="caution">
    <text evidence="7">The sequence shown here is derived from an EMBL/GenBank/DDBJ whole genome shotgun (WGS) entry which is preliminary data.</text>
</comment>
<dbReference type="EMBL" id="BSFL01000003">
    <property type="protein sequence ID" value="GLK81429.1"/>
    <property type="molecule type" value="Genomic_DNA"/>
</dbReference>
<evidence type="ECO:0000256" key="2">
    <source>
        <dbReference type="ARBA" id="ARBA00008681"/>
    </source>
</evidence>
<keyword evidence="4" id="KW-0472">Membrane</keyword>
<evidence type="ECO:0000313" key="8">
    <source>
        <dbReference type="Proteomes" id="UP001143309"/>
    </source>
</evidence>